<dbReference type="EMBL" id="JH109154">
    <property type="protein sequence ID" value="EGW19739.1"/>
    <property type="molecule type" value="Genomic_DNA"/>
</dbReference>
<dbReference type="AlphaFoldDB" id="G3J1Y3"/>
<sequence length="247" mass="28561">MGTCQKLQWVNNMIKKVKIWGIAAVILGSFSMASMADDLLQDAGSWMQIVGEGSLKVVDPKLEKGRIWLEGQSRFDDNWNHWYQGMVRTAVGYSLSDRATIWAGYTWLPTQNVGKSYVSQQDVWPAFRYVLPTDIGTFSFRTMFESNFIQGDDVRFRPRQMLRFMHPLEFEPRLSLITWDEFFIRVNSTKFGGQSGFDQNRVFAGLGWTFNKNFRAEGGYLNQYLDDATHTNNTMHHLIMGSLFINF</sequence>
<keyword evidence="1" id="KW-0732">Signal</keyword>
<protein>
    <recommendedName>
        <fullName evidence="4">DUF2490 domain-containing protein</fullName>
    </recommendedName>
</protein>
<name>G3J1Y3_METTV</name>
<keyword evidence="3" id="KW-1185">Reference proteome</keyword>
<dbReference type="InterPro" id="IPR019619">
    <property type="entry name" value="DUF2490"/>
</dbReference>
<dbReference type="HOGENOM" id="CLU_089264_1_0_6"/>
<gene>
    <name evidence="2" type="ORF">Mettu_2848</name>
</gene>
<dbReference type="Pfam" id="PF10677">
    <property type="entry name" value="DUF2490"/>
    <property type="match status" value="1"/>
</dbReference>
<dbReference type="STRING" id="697282.Mettu_2848"/>
<evidence type="ECO:0000256" key="1">
    <source>
        <dbReference type="SAM" id="SignalP"/>
    </source>
</evidence>
<proteinExistence type="predicted"/>
<feature type="signal peptide" evidence="1">
    <location>
        <begin position="1"/>
        <end position="36"/>
    </location>
</feature>
<evidence type="ECO:0000313" key="2">
    <source>
        <dbReference type="EMBL" id="EGW19739.1"/>
    </source>
</evidence>
<dbReference type="eggNOG" id="ENOG5032VR7">
    <property type="taxonomic scope" value="Bacteria"/>
</dbReference>
<accession>G3J1Y3</accession>
<dbReference type="Proteomes" id="UP000004664">
    <property type="component" value="Unassembled WGS sequence"/>
</dbReference>
<evidence type="ECO:0008006" key="4">
    <source>
        <dbReference type="Google" id="ProtNLM"/>
    </source>
</evidence>
<reference evidence="2 3" key="1">
    <citation type="submission" date="2011-06" db="EMBL/GenBank/DDBJ databases">
        <title>Genomic sequence of Methylobacter tundripaludum SV96.</title>
        <authorList>
            <consortium name="US DOE Joint Genome Institute"/>
            <person name="Lucas S."/>
            <person name="Han J."/>
            <person name="Lapidus A."/>
            <person name="Cheng J.-F."/>
            <person name="Goodwin L."/>
            <person name="Pitluck S."/>
            <person name="Held B."/>
            <person name="Detter J.C."/>
            <person name="Han C."/>
            <person name="Tapia R."/>
            <person name="Land M."/>
            <person name="Hauser L."/>
            <person name="Kyrpides N."/>
            <person name="Ivanova N."/>
            <person name="Ovchinnikova G."/>
            <person name="Pagani I."/>
            <person name="Klotz M.G."/>
            <person name="Dispirito A.A."/>
            <person name="Murrell J.C."/>
            <person name="Dunfield P."/>
            <person name="Kalyuzhnaya M.G."/>
            <person name="Svenning M."/>
            <person name="Trotsenko Y.A."/>
            <person name="Stein L.Y."/>
            <person name="Woyke T."/>
        </authorList>
    </citation>
    <scope>NUCLEOTIDE SEQUENCE [LARGE SCALE GENOMIC DNA]</scope>
    <source>
        <strain evidence="3">ATCC BAA-1195 / DSM 17260 / SV96</strain>
    </source>
</reference>
<evidence type="ECO:0000313" key="3">
    <source>
        <dbReference type="Proteomes" id="UP000004664"/>
    </source>
</evidence>
<feature type="chain" id="PRO_5003445696" description="DUF2490 domain-containing protein" evidence="1">
    <location>
        <begin position="37"/>
        <end position="247"/>
    </location>
</feature>
<organism evidence="2 3">
    <name type="scientific">Methylobacter tundripaludum (strain ATCC BAA-1195 / DSM 17260 / SV96)</name>
    <dbReference type="NCBI Taxonomy" id="697282"/>
    <lineage>
        <taxon>Bacteria</taxon>
        <taxon>Pseudomonadati</taxon>
        <taxon>Pseudomonadota</taxon>
        <taxon>Gammaproteobacteria</taxon>
        <taxon>Methylococcales</taxon>
        <taxon>Methylococcaceae</taxon>
        <taxon>Methylobacter</taxon>
    </lineage>
</organism>